<dbReference type="InterPro" id="IPR000562">
    <property type="entry name" value="FN_type2_dom"/>
</dbReference>
<protein>
    <submittedName>
        <fullName evidence="8">Cation-independent mannose-6-phosphate receptor</fullName>
    </submittedName>
</protein>
<dbReference type="Gene3D" id="1.20.245.10">
    <property type="entry name" value="Lipoxygenase-1, Domain 5"/>
    <property type="match status" value="1"/>
</dbReference>
<dbReference type="SMART" id="SM00059">
    <property type="entry name" value="FN2"/>
    <property type="match status" value="1"/>
</dbReference>
<dbReference type="Gene3D" id="2.10.10.10">
    <property type="entry name" value="Fibronectin, type II, collagen-binding"/>
    <property type="match status" value="1"/>
</dbReference>
<evidence type="ECO:0000256" key="3">
    <source>
        <dbReference type="ARBA" id="ARBA00022525"/>
    </source>
</evidence>
<keyword evidence="8" id="KW-0675">Receptor</keyword>
<dbReference type="GO" id="GO:0005576">
    <property type="term" value="C:extracellular region"/>
    <property type="evidence" value="ECO:0007669"/>
    <property type="project" value="UniProtKB-SubCell"/>
</dbReference>
<accession>A0A9X0CGD9</accession>
<sequence>MSMLQPLTAKSPFLKNSKLACKSIRNAALAQNKKIYTLKHDEALHGFALLNMTQKELAAVALKDPFMRYYTVGYLVMVQANDAIFKKYNNLSLGEINHISEYLPLTAYFQKAPEKVLGESVRLPSRHEPFINNKTEWISDKFFTQQRLAGTNPMSIMRVTIHGEEKRRCTVKTKDGSWCHFPFTYRGKVYHKCTTDGYSKPWCSTTEKYKRSWGVCKEKDNHEEEGPVGLDWKKLNETLNPEFDWKAAVQAALKTEDSLEDAINQGLIYALRYELCDNMPRSTGPNR</sequence>
<dbReference type="CDD" id="cd00062">
    <property type="entry name" value="FN2"/>
    <property type="match status" value="1"/>
</dbReference>
<evidence type="ECO:0000256" key="5">
    <source>
        <dbReference type="ARBA" id="ARBA00023157"/>
    </source>
</evidence>
<dbReference type="Proteomes" id="UP001163046">
    <property type="component" value="Unassembled WGS sequence"/>
</dbReference>
<keyword evidence="4" id="KW-0677">Repeat</keyword>
<keyword evidence="5" id="KW-1015">Disulfide bond</keyword>
<dbReference type="GO" id="GO:0009986">
    <property type="term" value="C:cell surface"/>
    <property type="evidence" value="ECO:0007669"/>
    <property type="project" value="TreeGrafter"/>
</dbReference>
<keyword evidence="3" id="KW-0964">Secreted</keyword>
<dbReference type="InterPro" id="IPR013806">
    <property type="entry name" value="Kringle-like"/>
</dbReference>
<comment type="subcellular location">
    <subcellularLocation>
        <location evidence="1">Secreted</location>
    </subcellularLocation>
</comment>
<dbReference type="Pfam" id="PF00040">
    <property type="entry name" value="fn2"/>
    <property type="match status" value="1"/>
</dbReference>
<dbReference type="EMBL" id="MU827778">
    <property type="protein sequence ID" value="KAJ7340326.1"/>
    <property type="molecule type" value="Genomic_DNA"/>
</dbReference>
<dbReference type="InterPro" id="IPR036943">
    <property type="entry name" value="FN_type2_sf"/>
</dbReference>
<organism evidence="8 9">
    <name type="scientific">Desmophyllum pertusum</name>
    <dbReference type="NCBI Taxonomy" id="174260"/>
    <lineage>
        <taxon>Eukaryota</taxon>
        <taxon>Metazoa</taxon>
        <taxon>Cnidaria</taxon>
        <taxon>Anthozoa</taxon>
        <taxon>Hexacorallia</taxon>
        <taxon>Scleractinia</taxon>
        <taxon>Caryophylliina</taxon>
        <taxon>Caryophylliidae</taxon>
        <taxon>Desmophyllum</taxon>
    </lineage>
</organism>
<dbReference type="SUPFAM" id="SSF57440">
    <property type="entry name" value="Kringle-like"/>
    <property type="match status" value="1"/>
</dbReference>
<dbReference type="InterPro" id="IPR036226">
    <property type="entry name" value="LipOase_C_sf"/>
</dbReference>
<dbReference type="PANTHER" id="PTHR22918:SF1">
    <property type="entry name" value="FIBRONECTIN TYPE-II DOMAIN-CONTAINING PROTEIN"/>
    <property type="match status" value="1"/>
</dbReference>
<evidence type="ECO:0000259" key="7">
    <source>
        <dbReference type="PROSITE" id="PS51092"/>
    </source>
</evidence>
<dbReference type="PRINTS" id="PR00013">
    <property type="entry name" value="FNTYPEII"/>
</dbReference>
<evidence type="ECO:0000256" key="6">
    <source>
        <dbReference type="PROSITE-ProRule" id="PRU00479"/>
    </source>
</evidence>
<evidence type="ECO:0000256" key="1">
    <source>
        <dbReference type="ARBA" id="ARBA00004613"/>
    </source>
</evidence>
<proteinExistence type="inferred from homology"/>
<comment type="caution">
    <text evidence="6">Lacks conserved residue(s) required for the propagation of feature annotation.</text>
</comment>
<gene>
    <name evidence="8" type="primary">IGF2R_1</name>
    <name evidence="8" type="ORF">OS493_003062</name>
</gene>
<keyword evidence="9" id="KW-1185">Reference proteome</keyword>
<comment type="caution">
    <text evidence="8">The sequence shown here is derived from an EMBL/GenBank/DDBJ whole genome shotgun (WGS) entry which is preliminary data.</text>
</comment>
<dbReference type="GO" id="GO:0008201">
    <property type="term" value="F:heparin binding"/>
    <property type="evidence" value="ECO:0007669"/>
    <property type="project" value="TreeGrafter"/>
</dbReference>
<evidence type="ECO:0000313" key="9">
    <source>
        <dbReference type="Proteomes" id="UP001163046"/>
    </source>
</evidence>
<dbReference type="InterPro" id="IPR051666">
    <property type="entry name" value="SP_Capacitation_Regulator"/>
</dbReference>
<evidence type="ECO:0000256" key="4">
    <source>
        <dbReference type="ARBA" id="ARBA00022737"/>
    </source>
</evidence>
<dbReference type="AlphaFoldDB" id="A0A9X0CGD9"/>
<evidence type="ECO:0000313" key="8">
    <source>
        <dbReference type="EMBL" id="KAJ7340326.1"/>
    </source>
</evidence>
<dbReference type="SUPFAM" id="SSF48484">
    <property type="entry name" value="Lipoxigenase"/>
    <property type="match status" value="1"/>
</dbReference>
<dbReference type="OrthoDB" id="5948445at2759"/>
<feature type="domain" description="Fibronectin type-II" evidence="7">
    <location>
        <begin position="174"/>
        <end position="218"/>
    </location>
</feature>
<name>A0A9X0CGD9_9CNID</name>
<dbReference type="PROSITE" id="PS51092">
    <property type="entry name" value="FN2_2"/>
    <property type="match status" value="1"/>
</dbReference>
<dbReference type="PANTHER" id="PTHR22918">
    <property type="entry name" value="SEMINAL PLASMA PROTEIN"/>
    <property type="match status" value="1"/>
</dbReference>
<evidence type="ECO:0000256" key="2">
    <source>
        <dbReference type="ARBA" id="ARBA00010011"/>
    </source>
</evidence>
<comment type="similarity">
    <text evidence="2">Belongs to the seminal plasma protein family.</text>
</comment>
<reference evidence="8" key="1">
    <citation type="submission" date="2023-01" db="EMBL/GenBank/DDBJ databases">
        <title>Genome assembly of the deep-sea coral Lophelia pertusa.</title>
        <authorList>
            <person name="Herrera S."/>
            <person name="Cordes E."/>
        </authorList>
    </citation>
    <scope>NUCLEOTIDE SEQUENCE</scope>
    <source>
        <strain evidence="8">USNM1676648</strain>
        <tissue evidence="8">Polyp</tissue>
    </source>
</reference>